<dbReference type="GO" id="GO:0004674">
    <property type="term" value="F:protein serine/threonine kinase activity"/>
    <property type="evidence" value="ECO:0007669"/>
    <property type="project" value="UniProtKB-KW"/>
</dbReference>
<dbReference type="InterPro" id="IPR011009">
    <property type="entry name" value="Kinase-like_dom_sf"/>
</dbReference>
<keyword evidence="10 16" id="KW-1133">Transmembrane helix</keyword>
<proteinExistence type="predicted"/>
<dbReference type="FunFam" id="3.30.200.20:FF:000212">
    <property type="entry name" value="Proline-rich receptor-like protein kinase PERK8"/>
    <property type="match status" value="1"/>
</dbReference>
<dbReference type="Proteomes" id="UP001443914">
    <property type="component" value="Unassembled WGS sequence"/>
</dbReference>
<keyword evidence="4" id="KW-0723">Serine/threonine-protein kinase</keyword>
<evidence type="ECO:0000259" key="17">
    <source>
        <dbReference type="PROSITE" id="PS50011"/>
    </source>
</evidence>
<feature type="transmembrane region" description="Helical" evidence="16">
    <location>
        <begin position="12"/>
        <end position="39"/>
    </location>
</feature>
<feature type="region of interest" description="Disordered" evidence="15">
    <location>
        <begin position="516"/>
        <end position="543"/>
    </location>
</feature>
<keyword evidence="5" id="KW-0808">Transferase</keyword>
<evidence type="ECO:0000256" key="14">
    <source>
        <dbReference type="PROSITE-ProRule" id="PRU10141"/>
    </source>
</evidence>
<evidence type="ECO:0000256" key="3">
    <source>
        <dbReference type="ARBA" id="ARBA00022475"/>
    </source>
</evidence>
<dbReference type="InterPro" id="IPR047117">
    <property type="entry name" value="PERK1-13-like"/>
</dbReference>
<comment type="catalytic activity">
    <reaction evidence="12">
        <text>L-threonyl-[protein] + ATP = O-phospho-L-threonyl-[protein] + ADP + H(+)</text>
        <dbReference type="Rhea" id="RHEA:46608"/>
        <dbReference type="Rhea" id="RHEA-COMP:11060"/>
        <dbReference type="Rhea" id="RHEA-COMP:11605"/>
        <dbReference type="ChEBI" id="CHEBI:15378"/>
        <dbReference type="ChEBI" id="CHEBI:30013"/>
        <dbReference type="ChEBI" id="CHEBI:30616"/>
        <dbReference type="ChEBI" id="CHEBI:61977"/>
        <dbReference type="ChEBI" id="CHEBI:456216"/>
        <dbReference type="EC" id="2.7.11.1"/>
    </reaction>
</comment>
<keyword evidence="8" id="KW-0418">Kinase</keyword>
<dbReference type="InterPro" id="IPR008271">
    <property type="entry name" value="Ser/Thr_kinase_AS"/>
</dbReference>
<dbReference type="PROSITE" id="PS00107">
    <property type="entry name" value="PROTEIN_KINASE_ATP"/>
    <property type="match status" value="1"/>
</dbReference>
<dbReference type="FunFam" id="1.10.510.10:FF:000173">
    <property type="entry name" value="proline-rich receptor-like protein kinase PERK8"/>
    <property type="match status" value="1"/>
</dbReference>
<dbReference type="Pfam" id="PF07714">
    <property type="entry name" value="PK_Tyr_Ser-Thr"/>
    <property type="match status" value="1"/>
</dbReference>
<dbReference type="PANTHER" id="PTHR47982:SF6">
    <property type="entry name" value="PROLINE-RICH RECEPTOR-LIKE PROTEIN KINASE PERK4"/>
    <property type="match status" value="1"/>
</dbReference>
<dbReference type="PANTHER" id="PTHR47982">
    <property type="entry name" value="PROLINE-RICH RECEPTOR-LIKE PROTEIN KINASE PERK4"/>
    <property type="match status" value="1"/>
</dbReference>
<dbReference type="GO" id="GO:0005524">
    <property type="term" value="F:ATP binding"/>
    <property type="evidence" value="ECO:0007669"/>
    <property type="project" value="UniProtKB-UniRule"/>
</dbReference>
<keyword evidence="6 16" id="KW-0812">Transmembrane</keyword>
<keyword evidence="9 14" id="KW-0067">ATP-binding</keyword>
<feature type="compositionally biased region" description="Low complexity" evidence="15">
    <location>
        <begin position="130"/>
        <end position="144"/>
    </location>
</feature>
<evidence type="ECO:0000256" key="16">
    <source>
        <dbReference type="SAM" id="Phobius"/>
    </source>
</evidence>
<dbReference type="EMBL" id="JBDFQZ010000006">
    <property type="protein sequence ID" value="KAK9715340.1"/>
    <property type="molecule type" value="Genomic_DNA"/>
</dbReference>
<feature type="domain" description="Protein kinase" evidence="17">
    <location>
        <begin position="161"/>
        <end position="438"/>
    </location>
</feature>
<evidence type="ECO:0000256" key="10">
    <source>
        <dbReference type="ARBA" id="ARBA00022989"/>
    </source>
</evidence>
<comment type="caution">
    <text evidence="18">The sequence shown here is derived from an EMBL/GenBank/DDBJ whole genome shotgun (WGS) entry which is preliminary data.</text>
</comment>
<keyword evidence="7 14" id="KW-0547">Nucleotide-binding</keyword>
<evidence type="ECO:0000313" key="18">
    <source>
        <dbReference type="EMBL" id="KAK9715340.1"/>
    </source>
</evidence>
<sequence>MLIQIGDIRLDVAPLVLGVVAAGVAVVLIILIICCCWFCSRRKNGNDRNSASNFRVKNPPEVKGNQTERPAQQQRHQQQQQQNNPPRMAEHRKAPNHTPPAPVRVTPPRQPPSSVPAHLQRRSDATKKGSSSIPPQSPASPFASSQIRFSYEELVIATNGFSRGNILGQGGFGFVHKGVLPTGKEIAVKSLKTDSGQGEREFHAEVDIISKVHHRHLVSLIGYCKSGTRRLLVYEFVPNKTLEFHLYEKGQPVMDWPTRVKVAIGAAKGLAYLHEDCHPRIIHRDIKAANILLDDNFEAKVADFGLAKFNSILETHVSTRVMGTLGYIAPEYASSGKLTAKSDVYSFGALLLELITGRKPFDKTQEVTDIVEWARPLLTAAVQNGNFDYLVDPQIQYCYNHTEMARMVHCAATCVRKSARQRPRISQVVRALEGNMSLADLSKGIVADLNRESIDDSASEYSETSKAYGSTTEYSSTEYRGDSRGLESAGLPTTQEQYFTTDEHDGTTSEFGLYASTSSGRDTTRELNSAEVKSVIKRSQRPI</sequence>
<evidence type="ECO:0000256" key="7">
    <source>
        <dbReference type="ARBA" id="ARBA00022741"/>
    </source>
</evidence>
<evidence type="ECO:0000256" key="15">
    <source>
        <dbReference type="SAM" id="MobiDB-lite"/>
    </source>
</evidence>
<feature type="compositionally biased region" description="Polar residues" evidence="15">
    <location>
        <begin position="459"/>
        <end position="478"/>
    </location>
</feature>
<comment type="catalytic activity">
    <reaction evidence="13">
        <text>L-seryl-[protein] + ATP = O-phospho-L-seryl-[protein] + ADP + H(+)</text>
        <dbReference type="Rhea" id="RHEA:17989"/>
        <dbReference type="Rhea" id="RHEA-COMP:9863"/>
        <dbReference type="Rhea" id="RHEA-COMP:11604"/>
        <dbReference type="ChEBI" id="CHEBI:15378"/>
        <dbReference type="ChEBI" id="CHEBI:29999"/>
        <dbReference type="ChEBI" id="CHEBI:30616"/>
        <dbReference type="ChEBI" id="CHEBI:83421"/>
        <dbReference type="ChEBI" id="CHEBI:456216"/>
        <dbReference type="EC" id="2.7.11.1"/>
    </reaction>
</comment>
<evidence type="ECO:0000256" key="5">
    <source>
        <dbReference type="ARBA" id="ARBA00022679"/>
    </source>
</evidence>
<dbReference type="InterPro" id="IPR001245">
    <property type="entry name" value="Ser-Thr/Tyr_kinase_cat_dom"/>
</dbReference>
<evidence type="ECO:0000313" key="19">
    <source>
        <dbReference type="Proteomes" id="UP001443914"/>
    </source>
</evidence>
<dbReference type="Gene3D" id="1.10.510.10">
    <property type="entry name" value="Transferase(Phosphotransferase) domain 1"/>
    <property type="match status" value="1"/>
</dbReference>
<evidence type="ECO:0000256" key="6">
    <source>
        <dbReference type="ARBA" id="ARBA00022692"/>
    </source>
</evidence>
<dbReference type="PROSITE" id="PS50011">
    <property type="entry name" value="PROTEIN_KINASE_DOM"/>
    <property type="match status" value="1"/>
</dbReference>
<feature type="compositionally biased region" description="Low complexity" evidence="15">
    <location>
        <begin position="72"/>
        <end position="82"/>
    </location>
</feature>
<reference evidence="18" key="1">
    <citation type="submission" date="2024-03" db="EMBL/GenBank/DDBJ databases">
        <title>WGS assembly of Saponaria officinalis var. Norfolk2.</title>
        <authorList>
            <person name="Jenkins J."/>
            <person name="Shu S."/>
            <person name="Grimwood J."/>
            <person name="Barry K."/>
            <person name="Goodstein D."/>
            <person name="Schmutz J."/>
            <person name="Leebens-Mack J."/>
            <person name="Osbourn A."/>
        </authorList>
    </citation>
    <scope>NUCLEOTIDE SEQUENCE [LARGE SCALE GENOMIC DNA]</scope>
    <source>
        <strain evidence="18">JIC</strain>
    </source>
</reference>
<dbReference type="EC" id="2.7.11.1" evidence="2"/>
<dbReference type="GO" id="GO:0005886">
    <property type="term" value="C:plasma membrane"/>
    <property type="evidence" value="ECO:0007669"/>
    <property type="project" value="UniProtKB-SubCell"/>
</dbReference>
<feature type="region of interest" description="Disordered" evidence="15">
    <location>
        <begin position="457"/>
        <end position="493"/>
    </location>
</feature>
<accession>A0AAW1KDK5</accession>
<evidence type="ECO:0000256" key="13">
    <source>
        <dbReference type="ARBA" id="ARBA00048679"/>
    </source>
</evidence>
<comment type="subcellular location">
    <subcellularLocation>
        <location evidence="1">Cell membrane</location>
        <topology evidence="1">Single-pass membrane protein</topology>
    </subcellularLocation>
</comment>
<evidence type="ECO:0000256" key="9">
    <source>
        <dbReference type="ARBA" id="ARBA00022840"/>
    </source>
</evidence>
<dbReference type="InterPro" id="IPR000719">
    <property type="entry name" value="Prot_kinase_dom"/>
</dbReference>
<evidence type="ECO:0000256" key="4">
    <source>
        <dbReference type="ARBA" id="ARBA00022527"/>
    </source>
</evidence>
<dbReference type="SUPFAM" id="SSF56112">
    <property type="entry name" value="Protein kinase-like (PK-like)"/>
    <property type="match status" value="1"/>
</dbReference>
<keyword evidence="19" id="KW-1185">Reference proteome</keyword>
<evidence type="ECO:0000256" key="2">
    <source>
        <dbReference type="ARBA" id="ARBA00012513"/>
    </source>
</evidence>
<evidence type="ECO:0000256" key="1">
    <source>
        <dbReference type="ARBA" id="ARBA00004162"/>
    </source>
</evidence>
<organism evidence="18 19">
    <name type="scientific">Saponaria officinalis</name>
    <name type="common">Common soapwort</name>
    <name type="synonym">Lychnis saponaria</name>
    <dbReference type="NCBI Taxonomy" id="3572"/>
    <lineage>
        <taxon>Eukaryota</taxon>
        <taxon>Viridiplantae</taxon>
        <taxon>Streptophyta</taxon>
        <taxon>Embryophyta</taxon>
        <taxon>Tracheophyta</taxon>
        <taxon>Spermatophyta</taxon>
        <taxon>Magnoliopsida</taxon>
        <taxon>eudicotyledons</taxon>
        <taxon>Gunneridae</taxon>
        <taxon>Pentapetalae</taxon>
        <taxon>Caryophyllales</taxon>
        <taxon>Caryophyllaceae</taxon>
        <taxon>Caryophylleae</taxon>
        <taxon>Saponaria</taxon>
    </lineage>
</organism>
<feature type="region of interest" description="Disordered" evidence="15">
    <location>
        <begin position="47"/>
        <end position="144"/>
    </location>
</feature>
<evidence type="ECO:0000256" key="8">
    <source>
        <dbReference type="ARBA" id="ARBA00022777"/>
    </source>
</evidence>
<gene>
    <name evidence="18" type="ORF">RND81_06G158600</name>
</gene>
<name>A0AAW1KDK5_SAPOF</name>
<dbReference type="SMART" id="SM00220">
    <property type="entry name" value="S_TKc"/>
    <property type="match status" value="1"/>
</dbReference>
<dbReference type="Gene3D" id="3.30.200.20">
    <property type="entry name" value="Phosphorylase Kinase, domain 1"/>
    <property type="match status" value="1"/>
</dbReference>
<dbReference type="PROSITE" id="PS00108">
    <property type="entry name" value="PROTEIN_KINASE_ST"/>
    <property type="match status" value="1"/>
</dbReference>
<protein>
    <recommendedName>
        <fullName evidence="2">non-specific serine/threonine protein kinase</fullName>
        <ecNumber evidence="2">2.7.11.1</ecNumber>
    </recommendedName>
</protein>
<keyword evidence="3" id="KW-1003">Cell membrane</keyword>
<keyword evidence="11 16" id="KW-0472">Membrane</keyword>
<feature type="binding site" evidence="14">
    <location>
        <position position="189"/>
    </location>
    <ligand>
        <name>ATP</name>
        <dbReference type="ChEBI" id="CHEBI:30616"/>
    </ligand>
</feature>
<dbReference type="InterPro" id="IPR017441">
    <property type="entry name" value="Protein_kinase_ATP_BS"/>
</dbReference>
<dbReference type="AlphaFoldDB" id="A0AAW1KDK5"/>
<evidence type="ECO:0000256" key="12">
    <source>
        <dbReference type="ARBA" id="ARBA00047899"/>
    </source>
</evidence>
<evidence type="ECO:0000256" key="11">
    <source>
        <dbReference type="ARBA" id="ARBA00023136"/>
    </source>
</evidence>